<protein>
    <submittedName>
        <fullName evidence="2">Uncharacterized protein</fullName>
    </submittedName>
</protein>
<accession>A0ABR1IT16</accession>
<dbReference type="Proteomes" id="UP001498398">
    <property type="component" value="Unassembled WGS sequence"/>
</dbReference>
<evidence type="ECO:0000256" key="1">
    <source>
        <dbReference type="SAM" id="MobiDB-lite"/>
    </source>
</evidence>
<dbReference type="EMBL" id="JBANRG010000080">
    <property type="protein sequence ID" value="KAK7438224.1"/>
    <property type="molecule type" value="Genomic_DNA"/>
</dbReference>
<keyword evidence="3" id="KW-1185">Reference proteome</keyword>
<name>A0ABR1IT16_9AGAR</name>
<reference evidence="2 3" key="1">
    <citation type="submission" date="2024-01" db="EMBL/GenBank/DDBJ databases">
        <title>A draft genome for the cacao thread blight pathogen Marasmiellus scandens.</title>
        <authorList>
            <person name="Baruah I.K."/>
            <person name="Leung J."/>
            <person name="Bukari Y."/>
            <person name="Amoako-Attah I."/>
            <person name="Meinhardt L.W."/>
            <person name="Bailey B.A."/>
            <person name="Cohen S.P."/>
        </authorList>
    </citation>
    <scope>NUCLEOTIDE SEQUENCE [LARGE SCALE GENOMIC DNA]</scope>
    <source>
        <strain evidence="2 3">GH-19</strain>
    </source>
</reference>
<sequence length="68" mass="7195">MADSSAQSPKQKSATESSDRSDSTSPHSADSEVKDNIPKSISPDPSTICLFREGIEAAKKAGKLEESK</sequence>
<evidence type="ECO:0000313" key="2">
    <source>
        <dbReference type="EMBL" id="KAK7438224.1"/>
    </source>
</evidence>
<feature type="compositionally biased region" description="Polar residues" evidence="1">
    <location>
        <begin position="1"/>
        <end position="12"/>
    </location>
</feature>
<gene>
    <name evidence="2" type="ORF">VKT23_018155</name>
</gene>
<organism evidence="2 3">
    <name type="scientific">Marasmiellus scandens</name>
    <dbReference type="NCBI Taxonomy" id="2682957"/>
    <lineage>
        <taxon>Eukaryota</taxon>
        <taxon>Fungi</taxon>
        <taxon>Dikarya</taxon>
        <taxon>Basidiomycota</taxon>
        <taxon>Agaricomycotina</taxon>
        <taxon>Agaricomycetes</taxon>
        <taxon>Agaricomycetidae</taxon>
        <taxon>Agaricales</taxon>
        <taxon>Marasmiineae</taxon>
        <taxon>Omphalotaceae</taxon>
        <taxon>Marasmiellus</taxon>
    </lineage>
</organism>
<feature type="region of interest" description="Disordered" evidence="1">
    <location>
        <begin position="1"/>
        <end position="46"/>
    </location>
</feature>
<comment type="caution">
    <text evidence="2">The sequence shown here is derived from an EMBL/GenBank/DDBJ whole genome shotgun (WGS) entry which is preliminary data.</text>
</comment>
<evidence type="ECO:0000313" key="3">
    <source>
        <dbReference type="Proteomes" id="UP001498398"/>
    </source>
</evidence>
<proteinExistence type="predicted"/>